<evidence type="ECO:0000313" key="2">
    <source>
        <dbReference type="Proteomes" id="UP000199584"/>
    </source>
</evidence>
<dbReference type="AlphaFoldDB" id="A0A1I6E8D4"/>
<gene>
    <name evidence="1" type="ORF">SAMN05660706_12947</name>
</gene>
<reference evidence="2" key="1">
    <citation type="submission" date="2016-10" db="EMBL/GenBank/DDBJ databases">
        <authorList>
            <person name="Varghese N."/>
            <person name="Submissions S."/>
        </authorList>
    </citation>
    <scope>NUCLEOTIDE SEQUENCE [LARGE SCALE GENOMIC DNA]</scope>
    <source>
        <strain evidence="2">DSM 3669</strain>
    </source>
</reference>
<evidence type="ECO:0000313" key="1">
    <source>
        <dbReference type="EMBL" id="SFR14003.1"/>
    </source>
</evidence>
<dbReference type="EMBL" id="FOYM01000029">
    <property type="protein sequence ID" value="SFR14003.1"/>
    <property type="molecule type" value="Genomic_DNA"/>
</dbReference>
<dbReference type="OrthoDB" id="9771212at2"/>
<dbReference type="Proteomes" id="UP000199584">
    <property type="component" value="Unassembled WGS sequence"/>
</dbReference>
<dbReference type="STRING" id="39060.SAMN05660706_12947"/>
<proteinExistence type="predicted"/>
<dbReference type="Pfam" id="PF08902">
    <property type="entry name" value="DUF1848"/>
    <property type="match status" value="1"/>
</dbReference>
<accession>A0A1I6E8D4</accession>
<evidence type="ECO:0008006" key="3">
    <source>
        <dbReference type="Google" id="ProtNLM"/>
    </source>
</evidence>
<dbReference type="InterPro" id="IPR014998">
    <property type="entry name" value="DUF1848"/>
</dbReference>
<protein>
    <recommendedName>
        <fullName evidence="3">DUF1848 family protein</fullName>
    </recommendedName>
</protein>
<organism evidence="1 2">
    <name type="scientific">Desulfoscipio geothermicus DSM 3669</name>
    <dbReference type="NCBI Taxonomy" id="1121426"/>
    <lineage>
        <taxon>Bacteria</taxon>
        <taxon>Bacillati</taxon>
        <taxon>Bacillota</taxon>
        <taxon>Clostridia</taxon>
        <taxon>Eubacteriales</taxon>
        <taxon>Desulfallaceae</taxon>
        <taxon>Desulfoscipio</taxon>
    </lineage>
</organism>
<keyword evidence="2" id="KW-1185">Reference proteome</keyword>
<sequence>MRWFAEKMKLVLSEKYPPEKVHTVVCITKFPGCIYNEPYAEVLKKYDHVFAHVTITGLGGTPLEPNVPGWRDATEKLSGLVDFLGSPERIRLRVDPLVAIKKNGTLISNIPIAEQIIEQAAKIGIRSFTTSFMEEYPRVKRRLAGHGYEIITLSQEQRIKVIKRLIQVTQKRGGVLYTCAVPGFAKSKCIDGALLQELHPCKEPCSQEKASGQRELCGCTKSIDIGWYNMRCQSGCLYCYAGVV</sequence>
<name>A0A1I6E8D4_9FIRM</name>